<evidence type="ECO:0000313" key="3">
    <source>
        <dbReference type="EMBL" id="MEE4425493.1"/>
    </source>
</evidence>
<name>A0ABU7P2X2_9ACTN</name>
<feature type="compositionally biased region" description="Basic and acidic residues" evidence="1">
    <location>
        <begin position="217"/>
        <end position="226"/>
    </location>
</feature>
<dbReference type="EMBL" id="JAZBJP010000076">
    <property type="protein sequence ID" value="MEE4425493.1"/>
    <property type="molecule type" value="Genomic_DNA"/>
</dbReference>
<evidence type="ECO:0000313" key="4">
    <source>
        <dbReference type="Proteomes" id="UP001307760"/>
    </source>
</evidence>
<gene>
    <name evidence="3" type="ORF">V2J85_40225</name>
</gene>
<keyword evidence="4" id="KW-1185">Reference proteome</keyword>
<proteinExistence type="predicted"/>
<feature type="transmembrane region" description="Helical" evidence="2">
    <location>
        <begin position="127"/>
        <end position="146"/>
    </location>
</feature>
<keyword evidence="2" id="KW-1133">Transmembrane helix</keyword>
<sequence>YLQMYENANDGWQATLNGHRLTPLRVDGWQQGFLVPAGAGGTVELSYAPAGLYDAGLIGGAAAVALLAVCALVRRGTPQAAQPAELAPAAPSWVLGVVALTGVMALAAGPYAVIVPLLALAARFRPALLGPLALAAMAGAGVIAALGAGEPVAAGRGAFSGAAQALALLALAAAVVTVPPTRPAASRSLPSRPAPARTYGRASDGQASDGQAPAGRASDEGEGSAR</sequence>
<feature type="transmembrane region" description="Helical" evidence="2">
    <location>
        <begin position="158"/>
        <end position="178"/>
    </location>
</feature>
<accession>A0ABU7P2X2</accession>
<feature type="transmembrane region" description="Helical" evidence="2">
    <location>
        <begin position="55"/>
        <end position="74"/>
    </location>
</feature>
<feature type="transmembrane region" description="Helical" evidence="2">
    <location>
        <begin position="94"/>
        <end position="120"/>
    </location>
</feature>
<feature type="region of interest" description="Disordered" evidence="1">
    <location>
        <begin position="182"/>
        <end position="226"/>
    </location>
</feature>
<feature type="non-terminal residue" evidence="3">
    <location>
        <position position="1"/>
    </location>
</feature>
<organism evidence="3 4">
    <name type="scientific">Streptomyces bugieae</name>
    <dbReference type="NCBI Taxonomy" id="3098223"/>
    <lineage>
        <taxon>Bacteria</taxon>
        <taxon>Bacillati</taxon>
        <taxon>Actinomycetota</taxon>
        <taxon>Actinomycetes</taxon>
        <taxon>Kitasatosporales</taxon>
        <taxon>Streptomycetaceae</taxon>
        <taxon>Streptomyces</taxon>
    </lineage>
</organism>
<keyword evidence="2" id="KW-0812">Transmembrane</keyword>
<comment type="caution">
    <text evidence="3">The sequence shown here is derived from an EMBL/GenBank/DDBJ whole genome shotgun (WGS) entry which is preliminary data.</text>
</comment>
<reference evidence="3 4" key="1">
    <citation type="submission" date="2023-12" db="EMBL/GenBank/DDBJ databases">
        <title>30 novel species of actinomycetes from the DSMZ collection.</title>
        <authorList>
            <person name="Nouioui I."/>
        </authorList>
    </citation>
    <scope>NUCLEOTIDE SEQUENCE [LARGE SCALE GENOMIC DNA]</scope>
    <source>
        <strain evidence="3 4">DSM 41528</strain>
    </source>
</reference>
<evidence type="ECO:0000256" key="2">
    <source>
        <dbReference type="SAM" id="Phobius"/>
    </source>
</evidence>
<dbReference type="Proteomes" id="UP001307760">
    <property type="component" value="Unassembled WGS sequence"/>
</dbReference>
<keyword evidence="2" id="KW-0472">Membrane</keyword>
<evidence type="ECO:0000256" key="1">
    <source>
        <dbReference type="SAM" id="MobiDB-lite"/>
    </source>
</evidence>
<protein>
    <submittedName>
        <fullName evidence="3">DUF3367 domain-containing protein</fullName>
    </submittedName>
</protein>